<feature type="chain" id="PRO_5026747620" evidence="4">
    <location>
        <begin position="20"/>
        <end position="251"/>
    </location>
</feature>
<dbReference type="GO" id="GO:0007623">
    <property type="term" value="P:circadian rhythm"/>
    <property type="evidence" value="ECO:0007669"/>
    <property type="project" value="UniProtKB-ARBA"/>
</dbReference>
<dbReference type="Pfam" id="PF06585">
    <property type="entry name" value="JHBP"/>
    <property type="match status" value="1"/>
</dbReference>
<dbReference type="OrthoDB" id="7419171at2759"/>
<dbReference type="PANTHER" id="PTHR11008:SF32">
    <property type="entry name" value="CIRCADIAN CLOCK-CONTROLLED PROTEIN DAYWAKE-RELATED"/>
    <property type="match status" value="1"/>
</dbReference>
<keyword evidence="1 4" id="KW-0732">Signal</keyword>
<dbReference type="SMART" id="SM00700">
    <property type="entry name" value="JHBP"/>
    <property type="match status" value="1"/>
</dbReference>
<organism evidence="5 6">
    <name type="scientific">Drosophila lebanonensis</name>
    <name type="common">Fruit fly</name>
    <name type="synonym">Scaptodrosophila lebanonensis</name>
    <dbReference type="NCBI Taxonomy" id="7225"/>
    <lineage>
        <taxon>Eukaryota</taxon>
        <taxon>Metazoa</taxon>
        <taxon>Ecdysozoa</taxon>
        <taxon>Arthropoda</taxon>
        <taxon>Hexapoda</taxon>
        <taxon>Insecta</taxon>
        <taxon>Pterygota</taxon>
        <taxon>Neoptera</taxon>
        <taxon>Endopterygota</taxon>
        <taxon>Diptera</taxon>
        <taxon>Brachycera</taxon>
        <taxon>Muscomorpha</taxon>
        <taxon>Ephydroidea</taxon>
        <taxon>Drosophilidae</taxon>
        <taxon>Scaptodrosophila</taxon>
    </lineage>
</organism>
<evidence type="ECO:0000313" key="5">
    <source>
        <dbReference type="Proteomes" id="UP000504634"/>
    </source>
</evidence>
<proteinExistence type="inferred from homology"/>
<evidence type="ECO:0000256" key="2">
    <source>
        <dbReference type="ARBA" id="ARBA00023108"/>
    </source>
</evidence>
<dbReference type="GeneID" id="115624307"/>
<keyword evidence="2" id="KW-0090">Biological rhythms</keyword>
<dbReference type="AlphaFoldDB" id="A0A6J2TFL4"/>
<sequence length="251" mass="29067">MRILLSIIIGLQIQIFANGQTLPKEVQKCHFGDSDCIVDKMNQVIKNYPKGIPEIGLKPIDIVDIKNLTFGNGDRNLSSWITLHFFNHVNYGFENTTITKVSGFNKDPTKNKLEISGRIPNLVHKGTYFANGRLYLVELNCTGEMTTEFQNFTFNLKFKVIPEYRNNKLYIRVYELVPLVAISRWVLWMEDFFIENSDLTIAVNHVINKNWLEFWNELEPTLLEGFASAFNNIVEDIFNKVSYTDLFLPDD</sequence>
<dbReference type="RefSeq" id="XP_030374789.1">
    <property type="nucleotide sequence ID" value="XM_030518929.1"/>
</dbReference>
<accession>A0A6J2TFL4</accession>
<protein>
    <submittedName>
        <fullName evidence="6">Uncharacterized protein LOC115624307</fullName>
    </submittedName>
</protein>
<feature type="signal peptide" evidence="4">
    <location>
        <begin position="1"/>
        <end position="19"/>
    </location>
</feature>
<gene>
    <name evidence="6" type="primary">LOC115624307</name>
</gene>
<dbReference type="PANTHER" id="PTHR11008">
    <property type="entry name" value="PROTEIN TAKEOUT-LIKE PROTEIN"/>
    <property type="match status" value="1"/>
</dbReference>
<dbReference type="InterPro" id="IPR010562">
    <property type="entry name" value="Haemolymph_juvenile_hormone-bd"/>
</dbReference>
<dbReference type="Gene3D" id="3.15.10.30">
    <property type="entry name" value="Haemolymph juvenile hormone binding protein"/>
    <property type="match status" value="1"/>
</dbReference>
<dbReference type="GO" id="GO:0005615">
    <property type="term" value="C:extracellular space"/>
    <property type="evidence" value="ECO:0007669"/>
    <property type="project" value="TreeGrafter"/>
</dbReference>
<evidence type="ECO:0000313" key="6">
    <source>
        <dbReference type="RefSeq" id="XP_030374789.1"/>
    </source>
</evidence>
<evidence type="ECO:0000256" key="3">
    <source>
        <dbReference type="ARBA" id="ARBA00060902"/>
    </source>
</evidence>
<evidence type="ECO:0000256" key="4">
    <source>
        <dbReference type="SAM" id="SignalP"/>
    </source>
</evidence>
<dbReference type="Proteomes" id="UP000504634">
    <property type="component" value="Unplaced"/>
</dbReference>
<evidence type="ECO:0000256" key="1">
    <source>
        <dbReference type="ARBA" id="ARBA00022729"/>
    </source>
</evidence>
<keyword evidence="5" id="KW-1185">Reference proteome</keyword>
<dbReference type="FunFam" id="3.15.10.30:FF:000001">
    <property type="entry name" value="Takeout-like protein 1"/>
    <property type="match status" value="1"/>
</dbReference>
<reference evidence="6" key="1">
    <citation type="submission" date="2025-08" db="UniProtKB">
        <authorList>
            <consortium name="RefSeq"/>
        </authorList>
    </citation>
    <scope>IDENTIFICATION</scope>
    <source>
        <strain evidence="6">11010-0011.00</strain>
        <tissue evidence="6">Whole body</tissue>
    </source>
</reference>
<name>A0A6J2TFL4_DROLE</name>
<comment type="similarity">
    <text evidence="3">Belongs to the TO family.</text>
</comment>
<dbReference type="InterPro" id="IPR038606">
    <property type="entry name" value="To_sf"/>
</dbReference>